<sequence length="131" mass="14157">MKRTAVNPWAWSLNFGYNQAEIVEGTQRHLVCAGQTAVDAEGNPQHPGDMRSQIALALDNLEAVLGAASMSLANVIRLQIYTTDVDEAMKHFDILGSRFGPLEVAPPMTLLGVTRLAIPPLLFEIEATAAD</sequence>
<dbReference type="PANTHER" id="PTHR43857:SF1">
    <property type="entry name" value="YJGH FAMILY PROTEIN"/>
    <property type="match status" value="1"/>
</dbReference>
<dbReference type="InterPro" id="IPR035959">
    <property type="entry name" value="RutC-like_sf"/>
</dbReference>
<protein>
    <submittedName>
        <fullName evidence="1">RidA family protein</fullName>
    </submittedName>
</protein>
<dbReference type="SUPFAM" id="SSF55298">
    <property type="entry name" value="YjgF-like"/>
    <property type="match status" value="1"/>
</dbReference>
<gene>
    <name evidence="1" type="ORF">O4H49_03450</name>
</gene>
<evidence type="ECO:0000313" key="1">
    <source>
        <dbReference type="EMBL" id="MCZ4279818.1"/>
    </source>
</evidence>
<organism evidence="1 2">
    <name type="scientific">Kiloniella laminariae</name>
    <dbReference type="NCBI Taxonomy" id="454162"/>
    <lineage>
        <taxon>Bacteria</taxon>
        <taxon>Pseudomonadati</taxon>
        <taxon>Pseudomonadota</taxon>
        <taxon>Alphaproteobacteria</taxon>
        <taxon>Rhodospirillales</taxon>
        <taxon>Kiloniellaceae</taxon>
        <taxon>Kiloniella</taxon>
    </lineage>
</organism>
<comment type="caution">
    <text evidence="1">The sequence shown here is derived from an EMBL/GenBank/DDBJ whole genome shotgun (WGS) entry which is preliminary data.</text>
</comment>
<dbReference type="Pfam" id="PF01042">
    <property type="entry name" value="Ribonuc_L-PSP"/>
    <property type="match status" value="1"/>
</dbReference>
<dbReference type="Gene3D" id="3.30.1330.40">
    <property type="entry name" value="RutC-like"/>
    <property type="match status" value="1"/>
</dbReference>
<dbReference type="RefSeq" id="WP_269422015.1">
    <property type="nucleotide sequence ID" value="NZ_JAPWGY010000001.1"/>
</dbReference>
<dbReference type="EMBL" id="JAPWGY010000001">
    <property type="protein sequence ID" value="MCZ4279818.1"/>
    <property type="molecule type" value="Genomic_DNA"/>
</dbReference>
<keyword evidence="2" id="KW-1185">Reference proteome</keyword>
<dbReference type="PANTHER" id="PTHR43857">
    <property type="entry name" value="BLR7761 PROTEIN"/>
    <property type="match status" value="1"/>
</dbReference>
<proteinExistence type="predicted"/>
<evidence type="ECO:0000313" key="2">
    <source>
        <dbReference type="Proteomes" id="UP001069802"/>
    </source>
</evidence>
<reference evidence="1" key="1">
    <citation type="submission" date="2022-12" db="EMBL/GenBank/DDBJ databases">
        <title>Bacterial isolates from different developmental stages of Nematostella vectensis.</title>
        <authorList>
            <person name="Fraune S."/>
        </authorList>
    </citation>
    <scope>NUCLEOTIDE SEQUENCE</scope>
    <source>
        <strain evidence="1">G21630-S1</strain>
    </source>
</reference>
<dbReference type="Proteomes" id="UP001069802">
    <property type="component" value="Unassembled WGS sequence"/>
</dbReference>
<accession>A0ABT4LFD4</accession>
<name>A0ABT4LFD4_9PROT</name>
<dbReference type="InterPro" id="IPR006175">
    <property type="entry name" value="YjgF/YER057c/UK114"/>
</dbReference>